<accession>A0A9K3NBB0</accession>
<gene>
    <name evidence="1" type="ORF">HanXRQr2_Chr08g0317331</name>
</gene>
<dbReference type="AlphaFoldDB" id="A0A9K3NBB0"/>
<evidence type="ECO:0000313" key="2">
    <source>
        <dbReference type="Proteomes" id="UP000215914"/>
    </source>
</evidence>
<protein>
    <submittedName>
        <fullName evidence="1">Uncharacterized protein</fullName>
    </submittedName>
</protein>
<organism evidence="1 2">
    <name type="scientific">Helianthus annuus</name>
    <name type="common">Common sunflower</name>
    <dbReference type="NCBI Taxonomy" id="4232"/>
    <lineage>
        <taxon>Eukaryota</taxon>
        <taxon>Viridiplantae</taxon>
        <taxon>Streptophyta</taxon>
        <taxon>Embryophyta</taxon>
        <taxon>Tracheophyta</taxon>
        <taxon>Spermatophyta</taxon>
        <taxon>Magnoliopsida</taxon>
        <taxon>eudicotyledons</taxon>
        <taxon>Gunneridae</taxon>
        <taxon>Pentapetalae</taxon>
        <taxon>asterids</taxon>
        <taxon>campanulids</taxon>
        <taxon>Asterales</taxon>
        <taxon>Asteraceae</taxon>
        <taxon>Asteroideae</taxon>
        <taxon>Heliantheae alliance</taxon>
        <taxon>Heliantheae</taxon>
        <taxon>Helianthus</taxon>
    </lineage>
</organism>
<comment type="caution">
    <text evidence="1">The sequence shown here is derived from an EMBL/GenBank/DDBJ whole genome shotgun (WGS) entry which is preliminary data.</text>
</comment>
<keyword evidence="2" id="KW-1185">Reference proteome</keyword>
<reference evidence="1" key="1">
    <citation type="journal article" date="2017" name="Nature">
        <title>The sunflower genome provides insights into oil metabolism, flowering and Asterid evolution.</title>
        <authorList>
            <person name="Badouin H."/>
            <person name="Gouzy J."/>
            <person name="Grassa C.J."/>
            <person name="Murat F."/>
            <person name="Staton S.E."/>
            <person name="Cottret L."/>
            <person name="Lelandais-Briere C."/>
            <person name="Owens G.L."/>
            <person name="Carrere S."/>
            <person name="Mayjonade B."/>
            <person name="Legrand L."/>
            <person name="Gill N."/>
            <person name="Kane N.C."/>
            <person name="Bowers J.E."/>
            <person name="Hubner S."/>
            <person name="Bellec A."/>
            <person name="Berard A."/>
            <person name="Berges H."/>
            <person name="Blanchet N."/>
            <person name="Boniface M.C."/>
            <person name="Brunel D."/>
            <person name="Catrice O."/>
            <person name="Chaidir N."/>
            <person name="Claudel C."/>
            <person name="Donnadieu C."/>
            <person name="Faraut T."/>
            <person name="Fievet G."/>
            <person name="Helmstetter N."/>
            <person name="King M."/>
            <person name="Knapp S.J."/>
            <person name="Lai Z."/>
            <person name="Le Paslier M.C."/>
            <person name="Lippi Y."/>
            <person name="Lorenzon L."/>
            <person name="Mandel J.R."/>
            <person name="Marage G."/>
            <person name="Marchand G."/>
            <person name="Marquand E."/>
            <person name="Bret-Mestries E."/>
            <person name="Morien E."/>
            <person name="Nambeesan S."/>
            <person name="Nguyen T."/>
            <person name="Pegot-Espagnet P."/>
            <person name="Pouilly N."/>
            <person name="Raftis F."/>
            <person name="Sallet E."/>
            <person name="Schiex T."/>
            <person name="Thomas J."/>
            <person name="Vandecasteele C."/>
            <person name="Vares D."/>
            <person name="Vear F."/>
            <person name="Vautrin S."/>
            <person name="Crespi M."/>
            <person name="Mangin B."/>
            <person name="Burke J.M."/>
            <person name="Salse J."/>
            <person name="Munos S."/>
            <person name="Vincourt P."/>
            <person name="Rieseberg L.H."/>
            <person name="Langlade N.B."/>
        </authorList>
    </citation>
    <scope>NUCLEOTIDE SEQUENCE</scope>
    <source>
        <tissue evidence="1">Leaves</tissue>
    </source>
</reference>
<dbReference type="Proteomes" id="UP000215914">
    <property type="component" value="Unassembled WGS sequence"/>
</dbReference>
<dbReference type="Gramene" id="mRNA:HanXRQr2_Chr08g0317331">
    <property type="protein sequence ID" value="mRNA:HanXRQr2_Chr08g0317331"/>
    <property type="gene ID" value="HanXRQr2_Chr08g0317331"/>
</dbReference>
<sequence>MLKIYVISSCSKYKAVCCSKFDHFLPLLKPQEERKMKNNRGKKQRMLSVACNNKTKHNSFLRQEKQHLQVQVECDYIKSAEPSSCCGLRENACLVGSF</sequence>
<dbReference type="EMBL" id="MNCJ02000323">
    <property type="protein sequence ID" value="KAF5793520.1"/>
    <property type="molecule type" value="Genomic_DNA"/>
</dbReference>
<name>A0A9K3NBB0_HELAN</name>
<reference evidence="1" key="2">
    <citation type="submission" date="2020-06" db="EMBL/GenBank/DDBJ databases">
        <title>Helianthus annuus Genome sequencing and assembly Release 2.</title>
        <authorList>
            <person name="Gouzy J."/>
            <person name="Langlade N."/>
            <person name="Munos S."/>
        </authorList>
    </citation>
    <scope>NUCLEOTIDE SEQUENCE</scope>
    <source>
        <tissue evidence="1">Leaves</tissue>
    </source>
</reference>
<evidence type="ECO:0000313" key="1">
    <source>
        <dbReference type="EMBL" id="KAF5793520.1"/>
    </source>
</evidence>
<proteinExistence type="predicted"/>